<dbReference type="AlphaFoldDB" id="A0AAW2UHP5"/>
<comment type="caution">
    <text evidence="2">The sequence shown here is derived from an EMBL/GenBank/DDBJ whole genome shotgun (WGS) entry which is preliminary data.</text>
</comment>
<dbReference type="PANTHER" id="PTHR31286">
    <property type="entry name" value="GLYCINE-RICH CELL WALL STRUCTURAL PROTEIN 1.8-LIKE"/>
    <property type="match status" value="1"/>
</dbReference>
<gene>
    <name evidence="2" type="ORF">Slati_3450100</name>
</gene>
<protein>
    <recommendedName>
        <fullName evidence="3">DUF4283 domain-containing protein</fullName>
    </recommendedName>
</protein>
<evidence type="ECO:0008006" key="3">
    <source>
        <dbReference type="Google" id="ProtNLM"/>
    </source>
</evidence>
<evidence type="ECO:0000313" key="2">
    <source>
        <dbReference type="EMBL" id="KAL0416182.1"/>
    </source>
</evidence>
<accession>A0AAW2UHP5</accession>
<name>A0AAW2UHP5_9LAMI</name>
<proteinExistence type="predicted"/>
<evidence type="ECO:0000256" key="1">
    <source>
        <dbReference type="SAM" id="MobiDB-lite"/>
    </source>
</evidence>
<dbReference type="PANTHER" id="PTHR31286:SF179">
    <property type="entry name" value="RNASE H TYPE-1 DOMAIN-CONTAINING PROTEIN"/>
    <property type="match status" value="1"/>
</dbReference>
<dbReference type="EMBL" id="JACGWN010000012">
    <property type="protein sequence ID" value="KAL0416182.1"/>
    <property type="molecule type" value="Genomic_DNA"/>
</dbReference>
<reference evidence="2" key="1">
    <citation type="submission" date="2020-06" db="EMBL/GenBank/DDBJ databases">
        <authorList>
            <person name="Li T."/>
            <person name="Hu X."/>
            <person name="Zhang T."/>
            <person name="Song X."/>
            <person name="Zhang H."/>
            <person name="Dai N."/>
            <person name="Sheng W."/>
            <person name="Hou X."/>
            <person name="Wei L."/>
        </authorList>
    </citation>
    <scope>NUCLEOTIDE SEQUENCE</scope>
    <source>
        <strain evidence="2">KEN1</strain>
        <tissue evidence="2">Leaf</tissue>
    </source>
</reference>
<sequence>MRLIGSDFSFMGELGIIYSSEETGFLAARLKFMLVGKFSHGLPNLNFLRLRIVKLGLKGNVTVGRLKFKHVLIRLINDEDLSRLWLRAHLFEKNALFTLAAKIGKPLRIDEPMADMSRPDLARVCVEINLTAPKVQAVFLHIEGKTYRQQVIYENCPPYCTSCNHLGHDISACIAKHHNGLSHTDTEPRPPGNTRYSREIINNRRKGKVVAIANTHVTLSVEHNIDKYASFDLPSSTNVNGANANDVSSPPLHVSETEPPVELIPHRPGQMEVATLDDFNYEDALIAELLDKDWDAKNKCQNAPHFLNIEAVEGRDKESSQDTVPSVVPNSLPEETSPKPTGTTRNFFRGETSRQRCLGDQPQEYHSLEAHLAPVDSEGEEESTPISNHFQSLEDMETEDILHIIESTQTTSPSKDKKTGRCDVDVRIYCNCENTLPMEHPIQEGGVSQQEIIFTDSTASSKHKRNKRYEDAMIKSPKTGCKVSSDILPMDIFCTFVYAKMQQEPEESTVRGTCQEWAELYNITRVIHLPRRFSDHRPLCIEASKIENKKSSSFRVQNMWLLHHSFLQTVKQSWELLIEGYGMYKLQQKIYRTKELLRQWNRDTFCNVFTSVQQAKQDATDAEKKFNRDPSEDNLMALNKSNAVLVHALSFEAEFWKQKSNCKWLDAGEKGIHNSFTLL</sequence>
<dbReference type="InterPro" id="IPR040256">
    <property type="entry name" value="At4g02000-like"/>
</dbReference>
<organism evidence="2">
    <name type="scientific">Sesamum latifolium</name>
    <dbReference type="NCBI Taxonomy" id="2727402"/>
    <lineage>
        <taxon>Eukaryota</taxon>
        <taxon>Viridiplantae</taxon>
        <taxon>Streptophyta</taxon>
        <taxon>Embryophyta</taxon>
        <taxon>Tracheophyta</taxon>
        <taxon>Spermatophyta</taxon>
        <taxon>Magnoliopsida</taxon>
        <taxon>eudicotyledons</taxon>
        <taxon>Gunneridae</taxon>
        <taxon>Pentapetalae</taxon>
        <taxon>asterids</taxon>
        <taxon>lamiids</taxon>
        <taxon>Lamiales</taxon>
        <taxon>Pedaliaceae</taxon>
        <taxon>Sesamum</taxon>
    </lineage>
</organism>
<feature type="region of interest" description="Disordered" evidence="1">
    <location>
        <begin position="311"/>
        <end position="350"/>
    </location>
</feature>
<reference evidence="2" key="2">
    <citation type="journal article" date="2024" name="Plant">
        <title>Genomic evolution and insights into agronomic trait innovations of Sesamum species.</title>
        <authorList>
            <person name="Miao H."/>
            <person name="Wang L."/>
            <person name="Qu L."/>
            <person name="Liu H."/>
            <person name="Sun Y."/>
            <person name="Le M."/>
            <person name="Wang Q."/>
            <person name="Wei S."/>
            <person name="Zheng Y."/>
            <person name="Lin W."/>
            <person name="Duan Y."/>
            <person name="Cao H."/>
            <person name="Xiong S."/>
            <person name="Wang X."/>
            <person name="Wei L."/>
            <person name="Li C."/>
            <person name="Ma Q."/>
            <person name="Ju M."/>
            <person name="Zhao R."/>
            <person name="Li G."/>
            <person name="Mu C."/>
            <person name="Tian Q."/>
            <person name="Mei H."/>
            <person name="Zhang T."/>
            <person name="Gao T."/>
            <person name="Zhang H."/>
        </authorList>
    </citation>
    <scope>NUCLEOTIDE SEQUENCE</scope>
    <source>
        <strain evidence="2">KEN1</strain>
    </source>
</reference>